<dbReference type="OrthoDB" id="663332at2"/>
<evidence type="ECO:0000313" key="4">
    <source>
        <dbReference type="EMBL" id="RUT30498.1"/>
    </source>
</evidence>
<dbReference type="Gene3D" id="2.60.40.1120">
    <property type="entry name" value="Carboxypeptidase-like, regulatory domain"/>
    <property type="match status" value="1"/>
</dbReference>
<feature type="domain" description="SLH" evidence="3">
    <location>
        <begin position="1505"/>
        <end position="1572"/>
    </location>
</feature>
<feature type="chain" id="PRO_5019553198" description="SLH domain-containing protein" evidence="2">
    <location>
        <begin position="29"/>
        <end position="1740"/>
    </location>
</feature>
<dbReference type="EMBL" id="RZNX01000004">
    <property type="protein sequence ID" value="RUT30498.1"/>
    <property type="molecule type" value="Genomic_DNA"/>
</dbReference>
<feature type="signal peptide" evidence="2">
    <location>
        <begin position="1"/>
        <end position="28"/>
    </location>
</feature>
<dbReference type="InterPro" id="IPR013784">
    <property type="entry name" value="Carb-bd-like_fold"/>
</dbReference>
<feature type="domain" description="SLH" evidence="3">
    <location>
        <begin position="1573"/>
        <end position="1636"/>
    </location>
</feature>
<evidence type="ECO:0000256" key="1">
    <source>
        <dbReference type="ARBA" id="ARBA00004196"/>
    </source>
</evidence>
<dbReference type="Pfam" id="PF09479">
    <property type="entry name" value="Flg_new"/>
    <property type="match status" value="12"/>
</dbReference>
<proteinExistence type="predicted"/>
<keyword evidence="2" id="KW-0732">Signal</keyword>
<dbReference type="SUPFAM" id="SSF49452">
    <property type="entry name" value="Starch-binding domain-like"/>
    <property type="match status" value="1"/>
</dbReference>
<feature type="domain" description="SLH" evidence="3">
    <location>
        <begin position="1637"/>
        <end position="1695"/>
    </location>
</feature>
<keyword evidence="5" id="KW-1185">Reference proteome</keyword>
<comment type="caution">
    <text evidence="4">The sequence shown here is derived from an EMBL/GenBank/DDBJ whole genome shotgun (WGS) entry which is preliminary data.</text>
</comment>
<dbReference type="GO" id="GO:0030313">
    <property type="term" value="C:cell envelope"/>
    <property type="evidence" value="ECO:0007669"/>
    <property type="project" value="UniProtKB-SubCell"/>
</dbReference>
<dbReference type="InterPro" id="IPR013378">
    <property type="entry name" value="InlB-like_B-rpt"/>
</dbReference>
<dbReference type="PANTHER" id="PTHR43308">
    <property type="entry name" value="OUTER MEMBRANE PROTEIN ALPHA-RELATED"/>
    <property type="match status" value="1"/>
</dbReference>
<evidence type="ECO:0000259" key="3">
    <source>
        <dbReference type="PROSITE" id="PS51272"/>
    </source>
</evidence>
<accession>A0A433X952</accession>
<dbReference type="Pfam" id="PF13620">
    <property type="entry name" value="CarboxypepD_reg"/>
    <property type="match status" value="1"/>
</dbReference>
<dbReference type="InterPro" id="IPR001119">
    <property type="entry name" value="SLH_dom"/>
</dbReference>
<sequence>MRLRGLSVLLCFSIVLSMFPLKSLPANAEAWSLRDAAGWKAVYPANNQNDYQHDQQTGSGSVSQDIVGDANYPSTFMHFTDTEIALRVRVNHIDGGTDAANYQFKNFSFAGIDADLNGSVDFFLGIYNPTGNNGRLGIYGSNSGYANTGPSTTGISGKPLMAFKPVNNVNYSITKAADGSNFDGNSDYFISYKFSVADIKSALAAKGYNFDSSTPFRFMTGTAAQDNSFNQDLNGMDRTGWSSKGTWNSLGVFSNVVSANGSIPYYTVNFDKNTGDTEASPAFKVIQAGGTTLGSLPVLPTKRSMYFQEWNTKPDGTGETITANTVINASTSVYAIWGDKKVYTVTFMNGTDTLTTVPTKNGIVGDNMPSVPVGKQPYFIGWNTTSSGTGSWLNSTTAVTQNTTVYAIFTNSGESAVFFNNYTPNGGSIVATLYSNGNSGNFGGGGLPTITRTGYVFGGWYNNTAGTGTAVTTLGKGSAGNYYAKWTPAVYTVTFNGNGGSDPVNNVPDNKAITNGTFGDMPTAKPTRTGYSFIEWNRSPDGSGEAIYPSTVISESATVYAIWKASKTVTFNVNGGEGENQLISAVDGKLDYLPQPPFRENYTFLGWGTSAGATTVVNIQDVTAYTELFAVWSPVYTVNFDANQGDWEGSAQTSILTAYGSVLYIPEAPVRENYVFGGWNTGADGNGVPFTLSTSVTKDNTTVYAKWASSASAFTVKFEANGGSSIDDMTTNQIEAAPASAKPGYTLEGWYSDPGLNTDKKVSFPYQVTANTTLYAKWTANTSSVTLSDNGGSGGSESVTAAYDQPMPDAAVPNRTGYTFTGYYDQASGGTKYYNADMSSAKDWDKTESASTLYAQWEAAVYAVTFDANGGQYAGGTATADLNQTYDSNYELPSVNPTRSGYTFASWNLQDDGKGTTITGNTKVKEAGAHHVYAVWTEVGSVMINYAANDTSYGTVSQANESLNPETSTASGSEATAKPGYHFVEWQDGNGTSVSTNPTFVPQKVDGSYVSGTYTAVFAANTYHITYDLDGGKTASSNPTTYTTENDSFTLINPTKPGYTFGGWTGTGLSDPTVTVIVDTGSTGDRSYSATWTANTSSVTLDANGGTGGSSSVTAIYDQPMPEAEAPSRTGYAFIGYFDRTSGGTKYYNADMSSAKNWDNTGSTVTLYAQWQSTAGYDVVGTVVDEATPPVHIQGAKVEIVKGNTSYGDTGTTDAEGNFTIHNVPAGTYNLRITLNEKTAIIAIIVKGETRVIHLGNVIFPYNASSALNLQGNGTPAIVIDNLHPEAEDYLLKEKNNTGFAKVEMKIGKIDEATSDTHALEAMSNIKPKARNDNLTIGLYLDMTIEKFYRITEAEVWNSEGLIGQTKGLIKVIIPIPSDLYGKSGYAVYRYHGNAVNFINSVPNADGEYLAYDSSDQTLTLYVRNFSVYAIAYNNPQVEVPSGTGGGTQANFAVTFDGDGGTSSTTTQSVAIGDLLTKPADPIRTGYIFDGWYKADGSKWNFSTDRVYSNITLTAKWTVAATDAPALDKVNHFAYMKGYPDRTFGSEKNMTRAEATVMFARLLVNKMDVGKSYPSKFKDIDSRRWYANAIGYMEQYGIISGYSGGTFRPNAPITRAEFAAMSSRFDKLITGEPVIFTDVKDNYWAKDYISFASSKGWIKGYQDGTFRPEQSITRAEVVSLANRMLERSSDKSYLTAHKDVLSEYVDLTTGHWAYYDIMEATNAHDYEKNANGETWIHPKK</sequence>
<dbReference type="Gene3D" id="2.60.40.4270">
    <property type="entry name" value="Listeria-Bacteroides repeat domain"/>
    <property type="match status" value="11"/>
</dbReference>
<dbReference type="Proteomes" id="UP000272464">
    <property type="component" value="Unassembled WGS sequence"/>
</dbReference>
<dbReference type="InterPro" id="IPR042229">
    <property type="entry name" value="Listeria/Bacterioides_rpt_sf"/>
</dbReference>
<dbReference type="PROSITE" id="PS51272">
    <property type="entry name" value="SLH"/>
    <property type="match status" value="3"/>
</dbReference>
<dbReference type="InterPro" id="IPR051465">
    <property type="entry name" value="Cell_Envelope_Struct_Comp"/>
</dbReference>
<comment type="subcellular location">
    <subcellularLocation>
        <location evidence="1">Cell envelope</location>
    </subcellularLocation>
</comment>
<dbReference type="PANTHER" id="PTHR43308:SF5">
    <property type="entry name" value="S-LAYER PROTEIN _ PEPTIDOGLYCAN ENDO-BETA-N-ACETYLGLUCOSAMINIDASE"/>
    <property type="match status" value="1"/>
</dbReference>
<gene>
    <name evidence="4" type="ORF">EJP77_11720</name>
</gene>
<dbReference type="Pfam" id="PF00395">
    <property type="entry name" value="SLH"/>
    <property type="match status" value="3"/>
</dbReference>
<reference evidence="4 5" key="1">
    <citation type="submission" date="2018-12" db="EMBL/GenBank/DDBJ databases">
        <authorList>
            <person name="Sun L."/>
            <person name="Chen Z."/>
        </authorList>
    </citation>
    <scope>NUCLEOTIDE SEQUENCE [LARGE SCALE GENOMIC DNA]</scope>
    <source>
        <strain evidence="4 5">3-5-3</strain>
    </source>
</reference>
<evidence type="ECO:0000256" key="2">
    <source>
        <dbReference type="SAM" id="SignalP"/>
    </source>
</evidence>
<dbReference type="NCBIfam" id="TIGR02543">
    <property type="entry name" value="List_Bact_rpt"/>
    <property type="match status" value="5"/>
</dbReference>
<organism evidence="4 5">
    <name type="scientific">Paenibacillus zeisoli</name>
    <dbReference type="NCBI Taxonomy" id="2496267"/>
    <lineage>
        <taxon>Bacteria</taxon>
        <taxon>Bacillati</taxon>
        <taxon>Bacillota</taxon>
        <taxon>Bacilli</taxon>
        <taxon>Bacillales</taxon>
        <taxon>Paenibacillaceae</taxon>
        <taxon>Paenibacillus</taxon>
    </lineage>
</organism>
<protein>
    <recommendedName>
        <fullName evidence="3">SLH domain-containing protein</fullName>
    </recommendedName>
</protein>
<dbReference type="RefSeq" id="WP_127199430.1">
    <property type="nucleotide sequence ID" value="NZ_RZNX01000004.1"/>
</dbReference>
<evidence type="ECO:0000313" key="5">
    <source>
        <dbReference type="Proteomes" id="UP000272464"/>
    </source>
</evidence>
<name>A0A433X952_9BACL</name>
<dbReference type="GO" id="GO:0030246">
    <property type="term" value="F:carbohydrate binding"/>
    <property type="evidence" value="ECO:0007669"/>
    <property type="project" value="InterPro"/>
</dbReference>